<feature type="compositionally biased region" description="Acidic residues" evidence="1">
    <location>
        <begin position="170"/>
        <end position="179"/>
    </location>
</feature>
<dbReference type="EMBL" id="JAFCMP010000335">
    <property type="protein sequence ID" value="KAG5181105.1"/>
    <property type="molecule type" value="Genomic_DNA"/>
</dbReference>
<feature type="region of interest" description="Disordered" evidence="1">
    <location>
        <begin position="123"/>
        <end position="148"/>
    </location>
</feature>
<dbReference type="AlphaFoldDB" id="A0A836CCA5"/>
<feature type="compositionally biased region" description="Gly residues" evidence="1">
    <location>
        <begin position="350"/>
        <end position="361"/>
    </location>
</feature>
<reference evidence="2" key="1">
    <citation type="submission" date="2021-02" db="EMBL/GenBank/DDBJ databases">
        <title>First Annotated Genome of the Yellow-green Alga Tribonema minus.</title>
        <authorList>
            <person name="Mahan K.M."/>
        </authorList>
    </citation>
    <scope>NUCLEOTIDE SEQUENCE</scope>
    <source>
        <strain evidence="2">UTEX B ZZ1240</strain>
    </source>
</reference>
<organism evidence="2 3">
    <name type="scientific">Tribonema minus</name>
    <dbReference type="NCBI Taxonomy" id="303371"/>
    <lineage>
        <taxon>Eukaryota</taxon>
        <taxon>Sar</taxon>
        <taxon>Stramenopiles</taxon>
        <taxon>Ochrophyta</taxon>
        <taxon>PX clade</taxon>
        <taxon>Xanthophyceae</taxon>
        <taxon>Tribonematales</taxon>
        <taxon>Tribonemataceae</taxon>
        <taxon>Tribonema</taxon>
    </lineage>
</organism>
<evidence type="ECO:0000313" key="2">
    <source>
        <dbReference type="EMBL" id="KAG5181105.1"/>
    </source>
</evidence>
<gene>
    <name evidence="2" type="ORF">JKP88DRAFT_246307</name>
</gene>
<accession>A0A836CCA5</accession>
<sequence length="528" mass="53957">MTLLWQTHDDLDTFCAQDLDAFARSTDALAAANPLTAPQFYYQQYANKTLIKTGITSPGGRQHATFDQYLRGRDTFASAPVDSACGPAVAACSAWCGGAGSSVDAVVAADAPATAAKKAAAARSSSDIEAPADSEEHSNAQPATMAPVSSVPSAAAAIDSLGTPAFDGCSYDDGEDSETAADSTASAAMEATKRRHSRALARGAWQAFEFVATLGESEYKRVQEAMRSRRAHTEALATSGASASLAPSLHQALLATAVQMDSRQGGAAASALAPAIRVTLSPDPSFAAARAGGTQGRSASLTPLPAAVPVEPSARAGSRRAALATKLSSMVTVTESPVAYEEPVRASGPAGAGRGGVGPGGAVSTRLPHHHTSLQDLATMNHLPVALPSSAETSPQRPPLRPRSQQRGPPPHGLRTPPRLRSAPTSFMRGGRNELVSGSIDVAALHMHLAPLLAHLAAVGHSGGSGSGGESCAIVAMPADLGPTNRSAWGQRSSNTRIIVSGPPGFVDTIEAHLKALGVPAEVVLYLD</sequence>
<comment type="caution">
    <text evidence="2">The sequence shown here is derived from an EMBL/GenBank/DDBJ whole genome shotgun (WGS) entry which is preliminary data.</text>
</comment>
<name>A0A836CCA5_9STRA</name>
<proteinExistence type="predicted"/>
<feature type="region of interest" description="Disordered" evidence="1">
    <location>
        <begin position="342"/>
        <end position="367"/>
    </location>
</feature>
<evidence type="ECO:0000256" key="1">
    <source>
        <dbReference type="SAM" id="MobiDB-lite"/>
    </source>
</evidence>
<evidence type="ECO:0000313" key="3">
    <source>
        <dbReference type="Proteomes" id="UP000664859"/>
    </source>
</evidence>
<dbReference type="Proteomes" id="UP000664859">
    <property type="component" value="Unassembled WGS sequence"/>
</dbReference>
<feature type="region of interest" description="Disordered" evidence="1">
    <location>
        <begin position="388"/>
        <end position="427"/>
    </location>
</feature>
<protein>
    <submittedName>
        <fullName evidence="2">Uncharacterized protein</fullName>
    </submittedName>
</protein>
<feature type="region of interest" description="Disordered" evidence="1">
    <location>
        <begin position="169"/>
        <end position="188"/>
    </location>
</feature>
<keyword evidence="3" id="KW-1185">Reference proteome</keyword>